<keyword evidence="3" id="KW-0472">Membrane</keyword>
<sequence length="430" mass="47555">MKKGLLTIGMTALAAVTLVGCSSGSSDSDVETITFINHKTDWETNGKWDEYIAKFNEKYPDIKVEVQTITDYAGQMKTRMNSKEYGDVLMIPGDISPKDYENFFEPLGDTEELSEKYLGLNDRSYEGVQYGIPSQMNATGLVVNKKVFEDAGITEFPKTTEDFIAALKKIKENDSSIVPLYTNYAAGWTLSNWDFTRTGVSGDPDFTNEMTSDTSPFDEGDTMYTIYNTLYTVAKEGLIESDPTTSDWEQSKVDLANGKVAVMVLGSWAVPQIQEINEDNADNITFEAFPVTASDGKQYMPIGGDYNYGINVNSKHKKAARKFIDWMVNESDYAVDNGGIPTVKGAEYPKALQDSQDAGVELIEENPAPEGKESLFSDINNESELGIGSTDTEKQRIIDAAVGNSKESFDDIMKDFNTRWANAIKAVSDN</sequence>
<reference evidence="6" key="1">
    <citation type="submission" date="2019-04" db="EMBL/GenBank/DDBJ databases">
        <title>Evolution of Biomass-Degrading Anaerobic Consortia Revealed by Metagenomics.</title>
        <authorList>
            <person name="Peng X."/>
        </authorList>
    </citation>
    <scope>NUCLEOTIDE SEQUENCE</scope>
    <source>
        <strain evidence="6">SIG195</strain>
    </source>
</reference>
<dbReference type="Gene3D" id="3.40.190.10">
    <property type="entry name" value="Periplasmic binding protein-like II"/>
    <property type="match status" value="2"/>
</dbReference>
<dbReference type="SUPFAM" id="SSF53850">
    <property type="entry name" value="Periplasmic binding protein-like II"/>
    <property type="match status" value="1"/>
</dbReference>
<keyword evidence="4" id="KW-0564">Palmitate</keyword>
<dbReference type="PANTHER" id="PTHR43649">
    <property type="entry name" value="ARABINOSE-BINDING PROTEIN-RELATED"/>
    <property type="match status" value="1"/>
</dbReference>
<dbReference type="AlphaFoldDB" id="A0A928A6N3"/>
<dbReference type="InterPro" id="IPR006059">
    <property type="entry name" value="SBP"/>
</dbReference>
<evidence type="ECO:0000256" key="2">
    <source>
        <dbReference type="ARBA" id="ARBA00022729"/>
    </source>
</evidence>
<evidence type="ECO:0000313" key="7">
    <source>
        <dbReference type="Proteomes" id="UP000700800"/>
    </source>
</evidence>
<evidence type="ECO:0000313" key="6">
    <source>
        <dbReference type="EMBL" id="MBE6165783.1"/>
    </source>
</evidence>
<dbReference type="EMBL" id="SVAF01000064">
    <property type="protein sequence ID" value="MBE6165783.1"/>
    <property type="molecule type" value="Genomic_DNA"/>
</dbReference>
<evidence type="ECO:0000256" key="1">
    <source>
        <dbReference type="ARBA" id="ARBA00022475"/>
    </source>
</evidence>
<keyword evidence="5" id="KW-0449">Lipoprotein</keyword>
<protein>
    <submittedName>
        <fullName evidence="6">Carbohydrate ABC transporter substrate-binding protein</fullName>
    </submittedName>
</protein>
<name>A0A928A6N3_9STRE</name>
<evidence type="ECO:0000256" key="4">
    <source>
        <dbReference type="ARBA" id="ARBA00023139"/>
    </source>
</evidence>
<evidence type="ECO:0000256" key="3">
    <source>
        <dbReference type="ARBA" id="ARBA00023136"/>
    </source>
</evidence>
<dbReference type="Pfam" id="PF01547">
    <property type="entry name" value="SBP_bac_1"/>
    <property type="match status" value="1"/>
</dbReference>
<dbReference type="PANTHER" id="PTHR43649:SF33">
    <property type="entry name" value="POLYGALACTURONAN_RHAMNOGALACTURONAN-BINDING PROTEIN YTCQ"/>
    <property type="match status" value="1"/>
</dbReference>
<keyword evidence="2" id="KW-0732">Signal</keyword>
<gene>
    <name evidence="6" type="ORF">E7156_11080</name>
</gene>
<organism evidence="6 7">
    <name type="scientific">Streptococcus gallolyticus</name>
    <dbReference type="NCBI Taxonomy" id="315405"/>
    <lineage>
        <taxon>Bacteria</taxon>
        <taxon>Bacillati</taxon>
        <taxon>Bacillota</taxon>
        <taxon>Bacilli</taxon>
        <taxon>Lactobacillales</taxon>
        <taxon>Streptococcaceae</taxon>
        <taxon>Streptococcus</taxon>
    </lineage>
</organism>
<proteinExistence type="predicted"/>
<dbReference type="PROSITE" id="PS51257">
    <property type="entry name" value="PROKAR_LIPOPROTEIN"/>
    <property type="match status" value="1"/>
</dbReference>
<dbReference type="Proteomes" id="UP000700800">
    <property type="component" value="Unassembled WGS sequence"/>
</dbReference>
<dbReference type="InterPro" id="IPR050490">
    <property type="entry name" value="Bact_solute-bd_prot1"/>
</dbReference>
<comment type="caution">
    <text evidence="6">The sequence shown here is derived from an EMBL/GenBank/DDBJ whole genome shotgun (WGS) entry which is preliminary data.</text>
</comment>
<keyword evidence="1" id="KW-1003">Cell membrane</keyword>
<evidence type="ECO:0000256" key="5">
    <source>
        <dbReference type="ARBA" id="ARBA00023288"/>
    </source>
</evidence>
<accession>A0A928A6N3</accession>